<keyword evidence="1" id="KW-0472">Membrane</keyword>
<protein>
    <submittedName>
        <fullName evidence="2">Uncharacterized protein</fullName>
    </submittedName>
</protein>
<organism evidence="2 3">
    <name type="scientific">Taenia crassiceps</name>
    <dbReference type="NCBI Taxonomy" id="6207"/>
    <lineage>
        <taxon>Eukaryota</taxon>
        <taxon>Metazoa</taxon>
        <taxon>Spiralia</taxon>
        <taxon>Lophotrochozoa</taxon>
        <taxon>Platyhelminthes</taxon>
        <taxon>Cestoda</taxon>
        <taxon>Eucestoda</taxon>
        <taxon>Cyclophyllidea</taxon>
        <taxon>Taeniidae</taxon>
        <taxon>Taenia</taxon>
    </lineage>
</organism>
<evidence type="ECO:0000313" key="3">
    <source>
        <dbReference type="Proteomes" id="UP001651158"/>
    </source>
</evidence>
<name>A0ABR4QP57_9CEST</name>
<sequence>MGKWPVGHFLDICSKDWWILSEEMLGQKFNTSKRLLSVTFLMLVLPIFSYFFSRRIFKGKIGRIWLFLEYFDFSDGSVYIASAAVSVIMIHGVLVGVIILAFKEDQLQTLEEKED</sequence>
<gene>
    <name evidence="2" type="ORF">TcWFU_000465</name>
</gene>
<evidence type="ECO:0000256" key="1">
    <source>
        <dbReference type="SAM" id="Phobius"/>
    </source>
</evidence>
<feature type="transmembrane region" description="Helical" evidence="1">
    <location>
        <begin position="77"/>
        <end position="102"/>
    </location>
</feature>
<reference evidence="2 3" key="1">
    <citation type="journal article" date="2022" name="Front. Cell. Infect. Microbiol.">
        <title>The Genomes of Two Strains of Taenia crassiceps the Animal Model for the Study of Human Cysticercosis.</title>
        <authorList>
            <person name="Bobes R.J."/>
            <person name="Estrada K."/>
            <person name="Rios-Valencia D.G."/>
            <person name="Calderon-Gallegos A."/>
            <person name="de la Torre P."/>
            <person name="Carrero J.C."/>
            <person name="Sanchez-Flores A."/>
            <person name="Laclette J.P."/>
        </authorList>
    </citation>
    <scope>NUCLEOTIDE SEQUENCE [LARGE SCALE GENOMIC DNA]</scope>
    <source>
        <strain evidence="2">WFUcys</strain>
    </source>
</reference>
<dbReference type="Proteomes" id="UP001651158">
    <property type="component" value="Unassembled WGS sequence"/>
</dbReference>
<keyword evidence="3" id="KW-1185">Reference proteome</keyword>
<feature type="transmembrane region" description="Helical" evidence="1">
    <location>
        <begin position="35"/>
        <end position="57"/>
    </location>
</feature>
<keyword evidence="1" id="KW-1133">Transmembrane helix</keyword>
<keyword evidence="1" id="KW-0812">Transmembrane</keyword>
<dbReference type="EMBL" id="JAKROA010000001">
    <property type="protein sequence ID" value="KAL5111175.1"/>
    <property type="molecule type" value="Genomic_DNA"/>
</dbReference>
<evidence type="ECO:0000313" key="2">
    <source>
        <dbReference type="EMBL" id="KAL5111175.1"/>
    </source>
</evidence>
<comment type="caution">
    <text evidence="2">The sequence shown here is derived from an EMBL/GenBank/DDBJ whole genome shotgun (WGS) entry which is preliminary data.</text>
</comment>
<proteinExistence type="predicted"/>
<accession>A0ABR4QP57</accession>